<dbReference type="SUPFAM" id="SSF53474">
    <property type="entry name" value="alpha/beta-Hydrolases"/>
    <property type="match status" value="1"/>
</dbReference>
<dbReference type="KEGG" id="whj:H9Q79_10060"/>
<sequence length="310" mass="35082">MTTTGEVVTVPSAYDGLNLEVLITLPSEGETVKGIFQISHGMCEHKERYLDFMEFMSQRGFACVIHDHRGHGHSVREEKDLGYMYGGGEEAMLADLHQITAFARERWPGLPVILFGHSMGSLAARCYAKRWDDELKMLIVCGSPSKNPGTAFGRILAKMEKASHGDRHISKRIEGLSFGPYVRRFAAEKSTFSWICSSAAVVEAYEQDPGCGFTFTVDGYLTLFDLMDDTYRLKGWQCKCPELPVLFIGGAEDPCIVNPRKFKQALETMRMAGYRNVRGKLYPGLRHEILNEECRYDIYADVEKYITKNW</sequence>
<keyword evidence="3" id="KW-1185">Reference proteome</keyword>
<reference evidence="2 3" key="1">
    <citation type="submission" date="2020-08" db="EMBL/GenBank/DDBJ databases">
        <authorList>
            <person name="Liu C."/>
            <person name="Sun Q."/>
        </authorList>
    </citation>
    <scope>NUCLEOTIDE SEQUENCE [LARGE SCALE GENOMIC DNA]</scope>
    <source>
        <strain evidence="2 3">NSJ-29</strain>
    </source>
</reference>
<dbReference type="Proteomes" id="UP000515860">
    <property type="component" value="Chromosome"/>
</dbReference>
<gene>
    <name evidence="2" type="ORF">H9Q79_10060</name>
</gene>
<dbReference type="InterPro" id="IPR022742">
    <property type="entry name" value="Hydrolase_4"/>
</dbReference>
<dbReference type="GO" id="GO:0016787">
    <property type="term" value="F:hydrolase activity"/>
    <property type="evidence" value="ECO:0007669"/>
    <property type="project" value="UniProtKB-KW"/>
</dbReference>
<dbReference type="InterPro" id="IPR029058">
    <property type="entry name" value="AB_hydrolase_fold"/>
</dbReference>
<protein>
    <submittedName>
        <fullName evidence="2">Alpha/beta fold hydrolase</fullName>
    </submittedName>
</protein>
<proteinExistence type="predicted"/>
<dbReference type="InterPro" id="IPR051044">
    <property type="entry name" value="MAG_DAG_Lipase"/>
</dbReference>
<dbReference type="Gene3D" id="3.40.50.1820">
    <property type="entry name" value="alpha/beta hydrolase"/>
    <property type="match status" value="1"/>
</dbReference>
<evidence type="ECO:0000313" key="2">
    <source>
        <dbReference type="EMBL" id="QNM07295.1"/>
    </source>
</evidence>
<evidence type="ECO:0000313" key="3">
    <source>
        <dbReference type="Proteomes" id="UP000515860"/>
    </source>
</evidence>
<name>A0A7G9G913_9FIRM</name>
<dbReference type="Pfam" id="PF12146">
    <property type="entry name" value="Hydrolase_4"/>
    <property type="match status" value="1"/>
</dbReference>
<keyword evidence="2" id="KW-0378">Hydrolase</keyword>
<dbReference type="EMBL" id="CP060635">
    <property type="protein sequence ID" value="QNM07295.1"/>
    <property type="molecule type" value="Genomic_DNA"/>
</dbReference>
<feature type="domain" description="Serine aminopeptidase S33" evidence="1">
    <location>
        <begin position="32"/>
        <end position="293"/>
    </location>
</feature>
<organism evidence="2 3">
    <name type="scientific">Wansuia hejianensis</name>
    <dbReference type="NCBI Taxonomy" id="2763667"/>
    <lineage>
        <taxon>Bacteria</taxon>
        <taxon>Bacillati</taxon>
        <taxon>Bacillota</taxon>
        <taxon>Clostridia</taxon>
        <taxon>Lachnospirales</taxon>
        <taxon>Lachnospiraceae</taxon>
        <taxon>Wansuia</taxon>
    </lineage>
</organism>
<evidence type="ECO:0000259" key="1">
    <source>
        <dbReference type="Pfam" id="PF12146"/>
    </source>
</evidence>
<dbReference type="PANTHER" id="PTHR11614">
    <property type="entry name" value="PHOSPHOLIPASE-RELATED"/>
    <property type="match status" value="1"/>
</dbReference>
<dbReference type="RefSeq" id="WP_118647604.1">
    <property type="nucleotide sequence ID" value="NZ_CP060635.1"/>
</dbReference>
<accession>A0A7G9G913</accession>
<dbReference type="AlphaFoldDB" id="A0A7G9G913"/>